<keyword evidence="2" id="KW-1185">Reference proteome</keyword>
<evidence type="ECO:0000313" key="1">
    <source>
        <dbReference type="EMBL" id="EGO63688.1"/>
    </source>
</evidence>
<dbReference type="EMBL" id="AFGF01000101">
    <property type="protein sequence ID" value="EGO63688.1"/>
    <property type="molecule type" value="Genomic_DNA"/>
</dbReference>
<name>F7NJV6_9FIRM</name>
<reference evidence="1 2" key="1">
    <citation type="journal article" date="2011" name="EMBO J.">
        <title>Structural diversity of bacterial flagellar motors.</title>
        <authorList>
            <person name="Chen S."/>
            <person name="Beeby M."/>
            <person name="Murphy G.E."/>
            <person name="Leadbetter J.R."/>
            <person name="Hendrixson D.R."/>
            <person name="Briegel A."/>
            <person name="Li Z."/>
            <person name="Shi J."/>
            <person name="Tocheva E.I."/>
            <person name="Muller A."/>
            <person name="Dobro M.J."/>
            <person name="Jensen G.J."/>
        </authorList>
    </citation>
    <scope>NUCLEOTIDE SEQUENCE [LARGE SCALE GENOMIC DNA]</scope>
    <source>
        <strain evidence="1 2">DSM 6540</strain>
    </source>
</reference>
<sequence length="87" mass="9989">MKKAQLRHFSLLRARVRRTLRTYSLTRVLVTLYQNSRLFVKVIIAADISSAEKSPEFFTSTETQAFLSPSIWTFLNGLGCEEGDEFV</sequence>
<protein>
    <submittedName>
        <fullName evidence="1">Uncharacterized protein</fullName>
    </submittedName>
</protein>
<dbReference type="AlphaFoldDB" id="F7NJV6"/>
<comment type="caution">
    <text evidence="1">The sequence shown here is derived from an EMBL/GenBank/DDBJ whole genome shotgun (WGS) entry which is preliminary data.</text>
</comment>
<gene>
    <name evidence="1" type="ORF">ALO_11829</name>
</gene>
<accession>F7NJV6</accession>
<proteinExistence type="predicted"/>
<dbReference type="Proteomes" id="UP000003240">
    <property type="component" value="Unassembled WGS sequence"/>
</dbReference>
<dbReference type="STRING" id="1009370.ALO_11829"/>
<organism evidence="1 2">
    <name type="scientific">Acetonema longum DSM 6540</name>
    <dbReference type="NCBI Taxonomy" id="1009370"/>
    <lineage>
        <taxon>Bacteria</taxon>
        <taxon>Bacillati</taxon>
        <taxon>Bacillota</taxon>
        <taxon>Negativicutes</taxon>
        <taxon>Acetonemataceae</taxon>
        <taxon>Acetonema</taxon>
    </lineage>
</organism>
<evidence type="ECO:0000313" key="2">
    <source>
        <dbReference type="Proteomes" id="UP000003240"/>
    </source>
</evidence>